<sequence length="110" mass="12050">MDAVLFDLTAKVKASISEAELPMNRLLNGMLILMQGSMQESLNSTAASKSANEKRTMHPPPLELLLLLFLRLRTIGASDMWPHGTSQSSLTVGVDFWSEKFSFCSCPSSS</sequence>
<accession>A0A8T0VF41</accession>
<name>A0A8T0VF41_PANVG</name>
<evidence type="ECO:0000313" key="2">
    <source>
        <dbReference type="Proteomes" id="UP000823388"/>
    </source>
</evidence>
<comment type="caution">
    <text evidence="1">The sequence shown here is derived from an EMBL/GenBank/DDBJ whole genome shotgun (WGS) entry which is preliminary data.</text>
</comment>
<evidence type="ECO:0000313" key="1">
    <source>
        <dbReference type="EMBL" id="KAG2633007.1"/>
    </source>
</evidence>
<dbReference type="EMBL" id="CM029040">
    <property type="protein sequence ID" value="KAG2633007.1"/>
    <property type="molecule type" value="Genomic_DNA"/>
</dbReference>
<dbReference type="AlphaFoldDB" id="A0A8T0VF41"/>
<protein>
    <submittedName>
        <fullName evidence="1">Uncharacterized protein</fullName>
    </submittedName>
</protein>
<dbReference type="Proteomes" id="UP000823388">
    <property type="component" value="Chromosome 2N"/>
</dbReference>
<reference evidence="1" key="1">
    <citation type="submission" date="2020-05" db="EMBL/GenBank/DDBJ databases">
        <title>WGS assembly of Panicum virgatum.</title>
        <authorList>
            <person name="Lovell J.T."/>
            <person name="Jenkins J."/>
            <person name="Shu S."/>
            <person name="Juenger T.E."/>
            <person name="Schmutz J."/>
        </authorList>
    </citation>
    <scope>NUCLEOTIDE SEQUENCE</scope>
    <source>
        <strain evidence="1">AP13</strain>
    </source>
</reference>
<proteinExistence type="predicted"/>
<organism evidence="1 2">
    <name type="scientific">Panicum virgatum</name>
    <name type="common">Blackwell switchgrass</name>
    <dbReference type="NCBI Taxonomy" id="38727"/>
    <lineage>
        <taxon>Eukaryota</taxon>
        <taxon>Viridiplantae</taxon>
        <taxon>Streptophyta</taxon>
        <taxon>Embryophyta</taxon>
        <taxon>Tracheophyta</taxon>
        <taxon>Spermatophyta</taxon>
        <taxon>Magnoliopsida</taxon>
        <taxon>Liliopsida</taxon>
        <taxon>Poales</taxon>
        <taxon>Poaceae</taxon>
        <taxon>PACMAD clade</taxon>
        <taxon>Panicoideae</taxon>
        <taxon>Panicodae</taxon>
        <taxon>Paniceae</taxon>
        <taxon>Panicinae</taxon>
        <taxon>Panicum</taxon>
        <taxon>Panicum sect. Hiantes</taxon>
    </lineage>
</organism>
<keyword evidence="2" id="KW-1185">Reference proteome</keyword>
<gene>
    <name evidence="1" type="ORF">PVAP13_2NG284503</name>
</gene>